<accession>A0ABR1J5R3</accession>
<dbReference type="EMBL" id="JBANRG010000036">
    <property type="protein sequence ID" value="KAK7449198.1"/>
    <property type="molecule type" value="Genomic_DNA"/>
</dbReference>
<dbReference type="Pfam" id="PF06985">
    <property type="entry name" value="HET"/>
    <property type="match status" value="1"/>
</dbReference>
<protein>
    <recommendedName>
        <fullName evidence="1">Heterokaryon incompatibility domain-containing protein</fullName>
    </recommendedName>
</protein>
<sequence>MPPVPKTILSIPIPKLRSSGSLSFGSDATPTPCRIRFIDCRAFVEDDALKIVEFEEFPFRIIDGFQEVSYVAISYVWKGKEGDEEGGSFVVRYGGSQDCTEDDTGDPISISVLHSVCLAVLKDSSLLDFSINYVWLDRLCIMQTNKEDKSWQIRRMFEVYENSVVTIILPGGIQRLVGLNEETDWLQRAWTLQESLAPPNKVVLHRWEGDESNLWIKPIQSSGPGSRGYALTPLDYLVEACVEGKLTWEAGLDQTLDESRKQRRVLDDVKIIGLKGSPNLHAFLEALKSTHPNSSSLPGFGDYAIWKNALIRTSKRPVDMVFSIMKLFDVELNPIAYDENDRIGATIDLAREILSRPGRRGVASWIGVATRAPPCRQLSTFPEFPRTSVAGKALIKGVNAGTFVDEDILIAPGSGNIYSTEEYMIEGRIDEAGYLHFWGEGCAVTEVTSTPPIEIPGCAECFNHTTQHLSLKSVDGREWYFHGGVDLSHEVPKAAAIPAVAFKTFYGLPHDPGPITSFSKWMLVEEHATGKSHLTSYFRIPSGIGEELTWEEKEVLRIKERKVKFRFCVGGPDPDVPYN</sequence>
<organism evidence="2 3">
    <name type="scientific">Marasmiellus scandens</name>
    <dbReference type="NCBI Taxonomy" id="2682957"/>
    <lineage>
        <taxon>Eukaryota</taxon>
        <taxon>Fungi</taxon>
        <taxon>Dikarya</taxon>
        <taxon>Basidiomycota</taxon>
        <taxon>Agaricomycotina</taxon>
        <taxon>Agaricomycetes</taxon>
        <taxon>Agaricomycetidae</taxon>
        <taxon>Agaricales</taxon>
        <taxon>Marasmiineae</taxon>
        <taxon>Omphalotaceae</taxon>
        <taxon>Marasmiellus</taxon>
    </lineage>
</organism>
<evidence type="ECO:0000313" key="3">
    <source>
        <dbReference type="Proteomes" id="UP001498398"/>
    </source>
</evidence>
<dbReference type="PANTHER" id="PTHR33112">
    <property type="entry name" value="DOMAIN PROTEIN, PUTATIVE-RELATED"/>
    <property type="match status" value="1"/>
</dbReference>
<evidence type="ECO:0000259" key="1">
    <source>
        <dbReference type="Pfam" id="PF06985"/>
    </source>
</evidence>
<comment type="caution">
    <text evidence="2">The sequence shown here is derived from an EMBL/GenBank/DDBJ whole genome shotgun (WGS) entry which is preliminary data.</text>
</comment>
<reference evidence="2 3" key="1">
    <citation type="submission" date="2024-01" db="EMBL/GenBank/DDBJ databases">
        <title>A draft genome for the cacao thread blight pathogen Marasmiellus scandens.</title>
        <authorList>
            <person name="Baruah I.K."/>
            <person name="Leung J."/>
            <person name="Bukari Y."/>
            <person name="Amoako-Attah I."/>
            <person name="Meinhardt L.W."/>
            <person name="Bailey B.A."/>
            <person name="Cohen S.P."/>
        </authorList>
    </citation>
    <scope>NUCLEOTIDE SEQUENCE [LARGE SCALE GENOMIC DNA]</scope>
    <source>
        <strain evidence="2 3">GH-19</strain>
    </source>
</reference>
<feature type="domain" description="Heterokaryon incompatibility" evidence="1">
    <location>
        <begin position="70"/>
        <end position="171"/>
    </location>
</feature>
<gene>
    <name evidence="2" type="ORF">VKT23_013344</name>
</gene>
<dbReference type="InterPro" id="IPR010730">
    <property type="entry name" value="HET"/>
</dbReference>
<dbReference type="Proteomes" id="UP001498398">
    <property type="component" value="Unassembled WGS sequence"/>
</dbReference>
<keyword evidence="3" id="KW-1185">Reference proteome</keyword>
<proteinExistence type="predicted"/>
<evidence type="ECO:0000313" key="2">
    <source>
        <dbReference type="EMBL" id="KAK7449198.1"/>
    </source>
</evidence>
<dbReference type="PANTHER" id="PTHR33112:SF16">
    <property type="entry name" value="HETEROKARYON INCOMPATIBILITY DOMAIN-CONTAINING PROTEIN"/>
    <property type="match status" value="1"/>
</dbReference>
<name>A0ABR1J5R3_9AGAR</name>